<dbReference type="OrthoDB" id="7839681at2"/>
<gene>
    <name evidence="2" type="ORF">LY56_00654</name>
</gene>
<protein>
    <submittedName>
        <fullName evidence="2">tRNA A-37 threonylcarbamoyl transferase component Bud32</fullName>
    </submittedName>
</protein>
<dbReference type="InterPro" id="IPR011009">
    <property type="entry name" value="Kinase-like_dom_sf"/>
</dbReference>
<comment type="caution">
    <text evidence="2">The sequence shown here is derived from an EMBL/GenBank/DDBJ whole genome shotgun (WGS) entry which is preliminary data.</text>
</comment>
<reference evidence="2 3" key="1">
    <citation type="submission" date="2018-06" db="EMBL/GenBank/DDBJ databases">
        <title>Genomic Encyclopedia of Archaeal and Bacterial Type Strains, Phase II (KMG-II): from individual species to whole genera.</title>
        <authorList>
            <person name="Goeker M."/>
        </authorList>
    </citation>
    <scope>NUCLEOTIDE SEQUENCE [LARGE SCALE GENOMIC DNA]</scope>
    <source>
        <strain evidence="2 3">DSM 13087</strain>
    </source>
</reference>
<dbReference type="Gene3D" id="1.10.510.10">
    <property type="entry name" value="Transferase(Phosphotransferase) domain 1"/>
    <property type="match status" value="1"/>
</dbReference>
<keyword evidence="2" id="KW-0808">Transferase</keyword>
<dbReference type="GO" id="GO:0016740">
    <property type="term" value="F:transferase activity"/>
    <property type="evidence" value="ECO:0007669"/>
    <property type="project" value="UniProtKB-KW"/>
</dbReference>
<dbReference type="Proteomes" id="UP000249364">
    <property type="component" value="Unassembled WGS sequence"/>
</dbReference>
<organism evidence="2 3">
    <name type="scientific">Roseinatronobacter thiooxidans</name>
    <dbReference type="NCBI Taxonomy" id="121821"/>
    <lineage>
        <taxon>Bacteria</taxon>
        <taxon>Pseudomonadati</taxon>
        <taxon>Pseudomonadota</taxon>
        <taxon>Alphaproteobacteria</taxon>
        <taxon>Rhodobacterales</taxon>
        <taxon>Paracoccaceae</taxon>
        <taxon>Roseinatronobacter</taxon>
    </lineage>
</organism>
<keyword evidence="3" id="KW-1185">Reference proteome</keyword>
<evidence type="ECO:0000259" key="1">
    <source>
        <dbReference type="Pfam" id="PF01636"/>
    </source>
</evidence>
<dbReference type="Pfam" id="PF01636">
    <property type="entry name" value="APH"/>
    <property type="match status" value="1"/>
</dbReference>
<dbReference type="InterPro" id="IPR002575">
    <property type="entry name" value="Aminoglycoside_PTrfase"/>
</dbReference>
<evidence type="ECO:0000313" key="3">
    <source>
        <dbReference type="Proteomes" id="UP000249364"/>
    </source>
</evidence>
<feature type="domain" description="Aminoglycoside phosphotransferase" evidence="1">
    <location>
        <begin position="45"/>
        <end position="138"/>
    </location>
</feature>
<accession>A0A2W7QUI6</accession>
<sequence length="250" mass="28438">MQDTNLPPPSARRLLDVAHAKANHRLYGFELDGKKYFVKRLEQHRTRRARLMKGDPARALAREIALLEAFSQRGAPVPQIVAQDDTCFIMTDCGPPIHRTAVTSNAPEVIWRAVGTALANLHALGLVHGRPAMRDICWDGQKITFLDLEAGAKLKASQQDMTRDVIVLLHSILREGNQHPQAATFFQDAYRQNDTLGVWDACLIRARRLWWVEWVIAPVVLWHRWNGVARSEFAAVRPTRQFLLSQNQQE</sequence>
<evidence type="ECO:0000313" key="2">
    <source>
        <dbReference type="EMBL" id="PZX47357.1"/>
    </source>
</evidence>
<dbReference type="STRING" id="121821.GCA_001870675_02570"/>
<dbReference type="EMBL" id="QKZQ01000002">
    <property type="protein sequence ID" value="PZX47357.1"/>
    <property type="molecule type" value="Genomic_DNA"/>
</dbReference>
<dbReference type="SUPFAM" id="SSF56112">
    <property type="entry name" value="Protein kinase-like (PK-like)"/>
    <property type="match status" value="1"/>
</dbReference>
<dbReference type="RefSeq" id="WP_071470367.1">
    <property type="nucleotide sequence ID" value="NZ_MEHT01000044.1"/>
</dbReference>
<name>A0A2W7QUI6_9RHOB</name>
<dbReference type="AlphaFoldDB" id="A0A2W7QUI6"/>
<proteinExistence type="predicted"/>